<name>A0A8J4CMM4_9CHLO</name>
<keyword evidence="3" id="KW-0732">Signal</keyword>
<evidence type="ECO:0000256" key="3">
    <source>
        <dbReference type="SAM" id="SignalP"/>
    </source>
</evidence>
<keyword evidence="2" id="KW-1133">Transmembrane helix</keyword>
<dbReference type="EMBL" id="BNCP01000032">
    <property type="protein sequence ID" value="GIL85357.1"/>
    <property type="molecule type" value="Genomic_DNA"/>
</dbReference>
<protein>
    <submittedName>
        <fullName evidence="4">Uncharacterized protein</fullName>
    </submittedName>
</protein>
<proteinExistence type="predicted"/>
<evidence type="ECO:0000256" key="2">
    <source>
        <dbReference type="SAM" id="Phobius"/>
    </source>
</evidence>
<sequence>MIFSLLALFLLLSLSRNLPQNASAQVPSISSKHSGTTGSSLPKIAPASARVAARAATAAASDFVAALLSSVPFLPDSLPLAMTTLLLVFALGVLTGRGLAKKRDDKTRKYEISGDSHEISLHERKFQKQQHGHQQHQQPQWEPQEEKLQLSHINAATVAPPGRAINQAKDLPEIGVSDVRVTQMEEKQGRQRQRQHYWLGALLGAFLGRNGGGGDGEPATAASGPIGTQA</sequence>
<feature type="signal peptide" evidence="3">
    <location>
        <begin position="1"/>
        <end position="24"/>
    </location>
</feature>
<reference evidence="4" key="1">
    <citation type="journal article" date="2021" name="Proc. Natl. Acad. Sci. U.S.A.">
        <title>Three genomes in the algal genus Volvox reveal the fate of a haploid sex-determining region after a transition to homothallism.</title>
        <authorList>
            <person name="Yamamoto K."/>
            <person name="Hamaji T."/>
            <person name="Kawai-Toyooka H."/>
            <person name="Matsuzaki R."/>
            <person name="Takahashi F."/>
            <person name="Nishimura Y."/>
            <person name="Kawachi M."/>
            <person name="Noguchi H."/>
            <person name="Minakuchi Y."/>
            <person name="Umen J.G."/>
            <person name="Toyoda A."/>
            <person name="Nozaki H."/>
        </authorList>
    </citation>
    <scope>NUCLEOTIDE SEQUENCE</scope>
    <source>
        <strain evidence="4">NIES-3786</strain>
    </source>
</reference>
<dbReference type="Proteomes" id="UP000747110">
    <property type="component" value="Unassembled WGS sequence"/>
</dbReference>
<accession>A0A8J4CMM4</accession>
<dbReference type="AlphaFoldDB" id="A0A8J4CMM4"/>
<feature type="non-terminal residue" evidence="4">
    <location>
        <position position="230"/>
    </location>
</feature>
<feature type="region of interest" description="Disordered" evidence="1">
    <location>
        <begin position="124"/>
        <end position="143"/>
    </location>
</feature>
<feature type="transmembrane region" description="Helical" evidence="2">
    <location>
        <begin position="78"/>
        <end position="100"/>
    </location>
</feature>
<evidence type="ECO:0000313" key="5">
    <source>
        <dbReference type="Proteomes" id="UP000747110"/>
    </source>
</evidence>
<keyword evidence="2" id="KW-0812">Transmembrane</keyword>
<organism evidence="4 5">
    <name type="scientific">Volvox reticuliferus</name>
    <dbReference type="NCBI Taxonomy" id="1737510"/>
    <lineage>
        <taxon>Eukaryota</taxon>
        <taxon>Viridiplantae</taxon>
        <taxon>Chlorophyta</taxon>
        <taxon>core chlorophytes</taxon>
        <taxon>Chlorophyceae</taxon>
        <taxon>CS clade</taxon>
        <taxon>Chlamydomonadales</taxon>
        <taxon>Volvocaceae</taxon>
        <taxon>Volvox</taxon>
    </lineage>
</organism>
<feature type="chain" id="PRO_5035231945" evidence="3">
    <location>
        <begin position="25"/>
        <end position="230"/>
    </location>
</feature>
<comment type="caution">
    <text evidence="4">The sequence shown here is derived from an EMBL/GenBank/DDBJ whole genome shotgun (WGS) entry which is preliminary data.</text>
</comment>
<gene>
    <name evidence="4" type="ORF">Vretifemale_13812</name>
</gene>
<keyword evidence="2" id="KW-0472">Membrane</keyword>
<feature type="region of interest" description="Disordered" evidence="1">
    <location>
        <begin position="210"/>
        <end position="230"/>
    </location>
</feature>
<evidence type="ECO:0000256" key="1">
    <source>
        <dbReference type="SAM" id="MobiDB-lite"/>
    </source>
</evidence>
<keyword evidence="5" id="KW-1185">Reference proteome</keyword>
<evidence type="ECO:0000313" key="4">
    <source>
        <dbReference type="EMBL" id="GIL85357.1"/>
    </source>
</evidence>